<dbReference type="Pfam" id="PF05485">
    <property type="entry name" value="THAP"/>
    <property type="match status" value="1"/>
</dbReference>
<evidence type="ECO:0000256" key="5">
    <source>
        <dbReference type="PROSITE-ProRule" id="PRU00309"/>
    </source>
</evidence>
<name>A0ABU7DSF8_9TELE</name>
<keyword evidence="4 5" id="KW-0238">DNA-binding</keyword>
<keyword evidence="3" id="KW-0862">Zinc</keyword>
<dbReference type="EMBL" id="JAHUTJ010034544">
    <property type="protein sequence ID" value="MED6278012.1"/>
    <property type="molecule type" value="Genomic_DNA"/>
</dbReference>
<gene>
    <name evidence="7" type="ORF">CHARACLAT_019373</name>
</gene>
<dbReference type="PROSITE" id="PS50950">
    <property type="entry name" value="ZF_THAP"/>
    <property type="match status" value="1"/>
</dbReference>
<sequence length="103" mass="11584">MACCVAVGCSNRSDRKDLSFYRFPKDPERRTLWVEAVSRLNWSPTDYSRICSKHFISGVVSSPVPPLSCFPNSSALLSRRGASTSHFIPPGRNHTTYTRVSIY</sequence>
<dbReference type="Gene3D" id="6.20.210.20">
    <property type="entry name" value="THAP domain"/>
    <property type="match status" value="1"/>
</dbReference>
<dbReference type="InterPro" id="IPR052224">
    <property type="entry name" value="THAP_domain_protein"/>
</dbReference>
<evidence type="ECO:0000313" key="8">
    <source>
        <dbReference type="Proteomes" id="UP001352852"/>
    </source>
</evidence>
<organism evidence="7 8">
    <name type="scientific">Characodon lateralis</name>
    <dbReference type="NCBI Taxonomy" id="208331"/>
    <lineage>
        <taxon>Eukaryota</taxon>
        <taxon>Metazoa</taxon>
        <taxon>Chordata</taxon>
        <taxon>Craniata</taxon>
        <taxon>Vertebrata</taxon>
        <taxon>Euteleostomi</taxon>
        <taxon>Actinopterygii</taxon>
        <taxon>Neopterygii</taxon>
        <taxon>Teleostei</taxon>
        <taxon>Neoteleostei</taxon>
        <taxon>Acanthomorphata</taxon>
        <taxon>Ovalentaria</taxon>
        <taxon>Atherinomorphae</taxon>
        <taxon>Cyprinodontiformes</taxon>
        <taxon>Goodeidae</taxon>
        <taxon>Characodon</taxon>
    </lineage>
</organism>
<evidence type="ECO:0000256" key="2">
    <source>
        <dbReference type="ARBA" id="ARBA00022771"/>
    </source>
</evidence>
<evidence type="ECO:0000256" key="3">
    <source>
        <dbReference type="ARBA" id="ARBA00022833"/>
    </source>
</evidence>
<comment type="caution">
    <text evidence="7">The sequence shown here is derived from an EMBL/GenBank/DDBJ whole genome shotgun (WGS) entry which is preliminary data.</text>
</comment>
<feature type="domain" description="THAP-type" evidence="6">
    <location>
        <begin position="1"/>
        <end position="87"/>
    </location>
</feature>
<keyword evidence="8" id="KW-1185">Reference proteome</keyword>
<dbReference type="InterPro" id="IPR006612">
    <property type="entry name" value="THAP_Znf"/>
</dbReference>
<dbReference type="PANTHER" id="PTHR46927:SF3">
    <property type="entry name" value="THAP-TYPE DOMAIN-CONTAINING PROTEIN"/>
    <property type="match status" value="1"/>
</dbReference>
<dbReference type="InterPro" id="IPR038441">
    <property type="entry name" value="THAP_Znf_sf"/>
</dbReference>
<proteinExistence type="predicted"/>
<evidence type="ECO:0000256" key="1">
    <source>
        <dbReference type="ARBA" id="ARBA00022723"/>
    </source>
</evidence>
<evidence type="ECO:0000256" key="4">
    <source>
        <dbReference type="ARBA" id="ARBA00023125"/>
    </source>
</evidence>
<reference evidence="7 8" key="1">
    <citation type="submission" date="2021-06" db="EMBL/GenBank/DDBJ databases">
        <authorList>
            <person name="Palmer J.M."/>
        </authorList>
    </citation>
    <scope>NUCLEOTIDE SEQUENCE [LARGE SCALE GENOMIC DNA]</scope>
    <source>
        <strain evidence="7 8">CL_MEX2019</strain>
        <tissue evidence="7">Muscle</tissue>
    </source>
</reference>
<protein>
    <recommendedName>
        <fullName evidence="6">THAP-type domain-containing protein</fullName>
    </recommendedName>
</protein>
<dbReference type="SMART" id="SM00692">
    <property type="entry name" value="DM3"/>
    <property type="match status" value="1"/>
</dbReference>
<keyword evidence="2 5" id="KW-0863">Zinc-finger</keyword>
<keyword evidence="1" id="KW-0479">Metal-binding</keyword>
<dbReference type="SMART" id="SM00980">
    <property type="entry name" value="THAP"/>
    <property type="match status" value="1"/>
</dbReference>
<evidence type="ECO:0000313" key="7">
    <source>
        <dbReference type="EMBL" id="MED6278012.1"/>
    </source>
</evidence>
<dbReference type="SUPFAM" id="SSF57716">
    <property type="entry name" value="Glucocorticoid receptor-like (DNA-binding domain)"/>
    <property type="match status" value="1"/>
</dbReference>
<evidence type="ECO:0000259" key="6">
    <source>
        <dbReference type="PROSITE" id="PS50950"/>
    </source>
</evidence>
<accession>A0ABU7DSF8</accession>
<dbReference type="Proteomes" id="UP001352852">
    <property type="component" value="Unassembled WGS sequence"/>
</dbReference>
<dbReference type="PANTHER" id="PTHR46927">
    <property type="entry name" value="AGAP005574-PA"/>
    <property type="match status" value="1"/>
</dbReference>